<dbReference type="EMBL" id="BSPK01000013">
    <property type="protein sequence ID" value="GLS62511.1"/>
    <property type="molecule type" value="Genomic_DNA"/>
</dbReference>
<dbReference type="PANTHER" id="PTHR41252:SF1">
    <property type="entry name" value="BLR2505 PROTEIN"/>
    <property type="match status" value="1"/>
</dbReference>
<reference evidence="5" key="2">
    <citation type="journal article" date="2019" name="Int. J. Syst. Evol. Microbiol.">
        <title>The Global Catalogue of Microorganisms (GCM) 10K type strain sequencing project: providing services to taxonomists for standard genome sequencing and annotation.</title>
        <authorList>
            <consortium name="The Broad Institute Genomics Platform"/>
            <consortium name="The Broad Institute Genome Sequencing Center for Infectious Disease"/>
            <person name="Wu L."/>
            <person name="Ma J."/>
        </authorList>
    </citation>
    <scope>NUCLEOTIDE SEQUENCE [LARGE SCALE GENOMIC DNA]</scope>
    <source>
        <strain evidence="5">NBRC 107715</strain>
    </source>
</reference>
<evidence type="ECO:0000313" key="3">
    <source>
        <dbReference type="EMBL" id="GLS62511.1"/>
    </source>
</evidence>
<dbReference type="InterPro" id="IPR032710">
    <property type="entry name" value="NTF2-like_dom_sf"/>
</dbReference>
<organism evidence="2 4">
    <name type="scientific">Methylobacterium oxalidis</name>
    <dbReference type="NCBI Taxonomy" id="944322"/>
    <lineage>
        <taxon>Bacteria</taxon>
        <taxon>Pseudomonadati</taxon>
        <taxon>Pseudomonadota</taxon>
        <taxon>Alphaproteobacteria</taxon>
        <taxon>Hyphomicrobiales</taxon>
        <taxon>Methylobacteriaceae</taxon>
        <taxon>Methylobacterium</taxon>
    </lineage>
</organism>
<dbReference type="Proteomes" id="UP001156856">
    <property type="component" value="Unassembled WGS sequence"/>
</dbReference>
<gene>
    <name evidence="3" type="ORF">GCM10007888_08920</name>
    <name evidence="2" type="ORF">MOX02_59140</name>
</gene>
<dbReference type="Gene3D" id="3.10.450.50">
    <property type="match status" value="1"/>
</dbReference>
<evidence type="ECO:0000313" key="5">
    <source>
        <dbReference type="Proteomes" id="UP001156856"/>
    </source>
</evidence>
<dbReference type="InterPro" id="IPR037401">
    <property type="entry name" value="SnoaL-like"/>
</dbReference>
<protein>
    <recommendedName>
        <fullName evidence="1">SnoaL-like domain-containing protein</fullName>
    </recommendedName>
</protein>
<evidence type="ECO:0000259" key="1">
    <source>
        <dbReference type="Pfam" id="PF12680"/>
    </source>
</evidence>
<dbReference type="RefSeq" id="WP_170268045.1">
    <property type="nucleotide sequence ID" value="NZ_BPQW01000252.1"/>
</dbReference>
<dbReference type="SUPFAM" id="SSF54427">
    <property type="entry name" value="NTF2-like"/>
    <property type="match status" value="1"/>
</dbReference>
<accession>A0A512JD64</accession>
<dbReference type="PANTHER" id="PTHR41252">
    <property type="entry name" value="BLR2505 PROTEIN"/>
    <property type="match status" value="1"/>
</dbReference>
<dbReference type="AlphaFoldDB" id="A0A512JD64"/>
<evidence type="ECO:0000313" key="2">
    <source>
        <dbReference type="EMBL" id="GEP07876.1"/>
    </source>
</evidence>
<reference evidence="2 4" key="3">
    <citation type="submission" date="2019-07" db="EMBL/GenBank/DDBJ databases">
        <title>Whole genome shotgun sequence of Methylobacterium oxalidis NBRC 107715.</title>
        <authorList>
            <person name="Hosoyama A."/>
            <person name="Uohara A."/>
            <person name="Ohji S."/>
            <person name="Ichikawa N."/>
        </authorList>
    </citation>
    <scope>NUCLEOTIDE SEQUENCE [LARGE SCALE GENOMIC DNA]</scope>
    <source>
        <strain evidence="2 4">NBRC 107715</strain>
    </source>
</reference>
<dbReference type="EMBL" id="BJZU01000198">
    <property type="protein sequence ID" value="GEP07876.1"/>
    <property type="molecule type" value="Genomic_DNA"/>
</dbReference>
<feature type="domain" description="SnoaL-like" evidence="1">
    <location>
        <begin position="15"/>
        <end position="123"/>
    </location>
</feature>
<name>A0A512JD64_9HYPH</name>
<reference evidence="3" key="4">
    <citation type="submission" date="2023-01" db="EMBL/GenBank/DDBJ databases">
        <title>Draft genome sequence of Methylobacterium oxalidis strain NBRC 107715.</title>
        <authorList>
            <person name="Sun Q."/>
            <person name="Mori K."/>
        </authorList>
    </citation>
    <scope>NUCLEOTIDE SEQUENCE</scope>
    <source>
        <strain evidence="3">NBRC 107715</strain>
    </source>
</reference>
<comment type="caution">
    <text evidence="2">The sequence shown here is derived from an EMBL/GenBank/DDBJ whole genome shotgun (WGS) entry which is preliminary data.</text>
</comment>
<evidence type="ECO:0000313" key="4">
    <source>
        <dbReference type="Proteomes" id="UP000321960"/>
    </source>
</evidence>
<keyword evidence="5" id="KW-1185">Reference proteome</keyword>
<proteinExistence type="predicted"/>
<dbReference type="Proteomes" id="UP000321960">
    <property type="component" value="Unassembled WGS sequence"/>
</dbReference>
<dbReference type="Pfam" id="PF12680">
    <property type="entry name" value="SnoaL_2"/>
    <property type="match status" value="1"/>
</dbReference>
<sequence>MSSTDEPVAGLKRAYARWSETKGQDVQCWMDILAEDATLASLANGSGELAFTARRSTRSEILGYLEGLRANWEMVAHEMHDFVAQGDQVVVIGDVSWRNKATGKVASTRKVDLWRFSNGRVTAFEELYDTAQVHAAAMPDPTGDQVTE</sequence>
<reference evidence="3" key="1">
    <citation type="journal article" date="2014" name="Int. J. Syst. Evol. Microbiol.">
        <title>Complete genome of a new Firmicutes species belonging to the dominant human colonic microbiota ('Ruminococcus bicirculans') reveals two chromosomes and a selective capacity to utilize plant glucans.</title>
        <authorList>
            <consortium name="NISC Comparative Sequencing Program"/>
            <person name="Wegmann U."/>
            <person name="Louis P."/>
            <person name="Goesmann A."/>
            <person name="Henrissat B."/>
            <person name="Duncan S.H."/>
            <person name="Flint H.J."/>
        </authorList>
    </citation>
    <scope>NUCLEOTIDE SEQUENCE</scope>
    <source>
        <strain evidence="3">NBRC 107715</strain>
    </source>
</reference>